<gene>
    <name evidence="4 5" type="primary">LOC108701074</name>
</gene>
<dbReference type="InterPro" id="IPR028002">
    <property type="entry name" value="Myb_DNA-bind_5"/>
</dbReference>
<evidence type="ECO:0000313" key="4">
    <source>
        <dbReference type="RefSeq" id="XP_018090730.1"/>
    </source>
</evidence>
<dbReference type="OrthoDB" id="9901662at2759"/>
<dbReference type="SMART" id="SM00717">
    <property type="entry name" value="SANT"/>
    <property type="match status" value="2"/>
</dbReference>
<dbReference type="GeneID" id="108701074"/>
<evidence type="ECO:0000259" key="2">
    <source>
        <dbReference type="SMART" id="SM00717"/>
    </source>
</evidence>
<name>A0A1L8EU64_XENLA</name>
<dbReference type="GO" id="GO:0005634">
    <property type="term" value="C:nucleus"/>
    <property type="evidence" value="ECO:0000318"/>
    <property type="project" value="GO_Central"/>
</dbReference>
<protein>
    <submittedName>
        <fullName evidence="4 5">Uncharacterized protein LOC108701074</fullName>
    </submittedName>
</protein>
<dbReference type="InterPro" id="IPR001005">
    <property type="entry name" value="SANT/Myb"/>
</dbReference>
<dbReference type="PANTHER" id="PTHR23098">
    <property type="entry name" value="AGAP001331-PA-RELATED"/>
    <property type="match status" value="1"/>
</dbReference>
<dbReference type="RefSeq" id="XP_018090730.1">
    <property type="nucleotide sequence ID" value="XM_018235241.2"/>
</dbReference>
<sequence>MEKSHSKDPFLTIQINSEQEWEYIEDKEASSSDGNEDATPLVRSGPQKDPSNASKRGQGRGHKKKARFTPEELAIVVEELSTHNKLLFTIHQDPAKAQCKAAKWADILNRVNAHQVTFRTIDDIKKRWHDLRKTARKKLFKIRREQGKPGGVSPRKKTRLTRLEKMAAKTMTPKMSYFFNSDDILNSNEDSEVSSHERSPKSKDPQREPYMTRRNSQIAITQISEEKNSEASTSCHSSYSEDMFNGKTEMSSESAAPDQHQLAHKATSNPPTAMSVKSEADWEYEEKKVIREERIIRRGQSHSSWGASAAQPTQMMSRWQAKVHKRKARFNPEELAIVAEELSSYNKLLFRAQHNLADVQRKAHKWAEILRRVNVVSITHRTIGDIKKRWHKLRRTTKKKLLQMRREMQEKGVEETHLTKFEEMAARTMTPQMIYGVSEGLDIMESEDEAQISLLTNGMLEEPCEITHVVPCEQEEESINETEAQNSQRILIKMVPTSSTNNHDISMEDPERPISVIASPDTQLGFPRHSPTAQMRGHEPDEISMQPELLVHHVGQLVESIREHNELLRSQRRNELLLESRMVCLENAVKTMVQTNHALIQAQAQHTQELGHLTQAMCQLVEQMAASRPGPFLPSAHQDLSSRTAVSYLPPSYDPSFPR</sequence>
<evidence type="ECO:0000313" key="3">
    <source>
        <dbReference type="Proteomes" id="UP000186698"/>
    </source>
</evidence>
<dbReference type="PANTHER" id="PTHR23098:SF20">
    <property type="match status" value="1"/>
</dbReference>
<proteinExistence type="predicted"/>
<feature type="compositionally biased region" description="Basic and acidic residues" evidence="1">
    <location>
        <begin position="193"/>
        <end position="211"/>
    </location>
</feature>
<dbReference type="Pfam" id="PF13873">
    <property type="entry name" value="Myb_DNA-bind_5"/>
    <property type="match status" value="2"/>
</dbReference>
<dbReference type="KEGG" id="xla:108701074"/>
<feature type="compositionally biased region" description="Polar residues" evidence="1">
    <location>
        <begin position="213"/>
        <end position="223"/>
    </location>
</feature>
<feature type="region of interest" description="Disordered" evidence="1">
    <location>
        <begin position="188"/>
        <end position="279"/>
    </location>
</feature>
<feature type="domain" description="Myb-like" evidence="2">
    <location>
        <begin position="64"/>
        <end position="134"/>
    </location>
</feature>
<feature type="compositionally biased region" description="Polar residues" evidence="1">
    <location>
        <begin position="230"/>
        <end position="240"/>
    </location>
</feature>
<reference evidence="4 5" key="1">
    <citation type="submission" date="2022-04" db="UniProtKB">
        <authorList>
            <consortium name="RefSeq"/>
        </authorList>
    </citation>
    <scope>IDENTIFICATION</scope>
    <source>
        <strain evidence="4 5">J_2021</strain>
        <tissue evidence="4 5">Erythrocytes</tissue>
    </source>
</reference>
<accession>A0A1L8EU64</accession>
<feature type="region of interest" description="Disordered" evidence="1">
    <location>
        <begin position="1"/>
        <end position="67"/>
    </location>
</feature>
<dbReference type="STRING" id="8355.A0A1L8EU64"/>
<dbReference type="AlphaFoldDB" id="A0A1L8EU64"/>
<organism evidence="4">
    <name type="scientific">Xenopus laevis</name>
    <name type="common">African clawed frog</name>
    <dbReference type="NCBI Taxonomy" id="8355"/>
    <lineage>
        <taxon>Eukaryota</taxon>
        <taxon>Metazoa</taxon>
        <taxon>Chordata</taxon>
        <taxon>Craniata</taxon>
        <taxon>Vertebrata</taxon>
        <taxon>Euteleostomi</taxon>
        <taxon>Amphibia</taxon>
        <taxon>Batrachia</taxon>
        <taxon>Anura</taxon>
        <taxon>Pipoidea</taxon>
        <taxon>Pipidae</taxon>
        <taxon>Xenopodinae</taxon>
        <taxon>Xenopus</taxon>
        <taxon>Xenopus</taxon>
    </lineage>
</organism>
<dbReference type="OMA" id="EPCEITH"/>
<keyword evidence="3" id="KW-1185">Reference proteome</keyword>
<evidence type="ECO:0000313" key="5">
    <source>
        <dbReference type="RefSeq" id="XP_018090731.1"/>
    </source>
</evidence>
<evidence type="ECO:0000256" key="1">
    <source>
        <dbReference type="SAM" id="MobiDB-lite"/>
    </source>
</evidence>
<feature type="compositionally biased region" description="Basic residues" evidence="1">
    <location>
        <begin position="57"/>
        <end position="67"/>
    </location>
</feature>
<dbReference type="PaxDb" id="8355-A0A1L8EU64"/>
<feature type="domain" description="Myb-like" evidence="2">
    <location>
        <begin position="326"/>
        <end position="396"/>
    </location>
</feature>
<dbReference type="Bgee" id="108701074">
    <property type="expression patterns" value="Expressed in blastula and 19 other cell types or tissues"/>
</dbReference>
<dbReference type="Proteomes" id="UP000186698">
    <property type="component" value="Chromosome 9_10L"/>
</dbReference>
<dbReference type="RefSeq" id="XP_018090731.1">
    <property type="nucleotide sequence ID" value="XM_018235242.2"/>
</dbReference>